<dbReference type="Proteomes" id="UP000224460">
    <property type="component" value="Unassembled WGS sequence"/>
</dbReference>
<accession>A0AC61D8T8</accession>
<name>A0AC61D8T8_9FIRM</name>
<reference evidence="1" key="1">
    <citation type="submission" date="2017-10" db="EMBL/GenBank/DDBJ databases">
        <title>Genome sequence of cellulolytic Lachnospiraceae bacterium XHS1971 isolated from hotspring sediment.</title>
        <authorList>
            <person name="Vasudevan G."/>
            <person name="Joshi A.J."/>
            <person name="Hivarkar S."/>
            <person name="Lanjekar V.B."/>
            <person name="Dhakephalkar P.K."/>
            <person name="Dagar S."/>
        </authorList>
    </citation>
    <scope>NUCLEOTIDE SEQUENCE</scope>
    <source>
        <strain evidence="1">XHS1971</strain>
    </source>
</reference>
<evidence type="ECO:0000313" key="2">
    <source>
        <dbReference type="Proteomes" id="UP000224460"/>
    </source>
</evidence>
<dbReference type="EMBL" id="PEDL01000038">
    <property type="protein sequence ID" value="PHV69260.1"/>
    <property type="molecule type" value="Genomic_DNA"/>
</dbReference>
<keyword evidence="2" id="KW-1185">Reference proteome</keyword>
<organism evidence="1 2">
    <name type="scientific">Sporanaerobium hydrogeniformans</name>
    <dbReference type="NCBI Taxonomy" id="3072179"/>
    <lineage>
        <taxon>Bacteria</taxon>
        <taxon>Bacillati</taxon>
        <taxon>Bacillota</taxon>
        <taxon>Clostridia</taxon>
        <taxon>Lachnospirales</taxon>
        <taxon>Lachnospiraceae</taxon>
        <taxon>Sporanaerobium</taxon>
    </lineage>
</organism>
<sequence length="518" mass="59479">MLKIVFIDDDESIVEGLNFILDWQALGIEVAGCAYSGKEGYDLILKEKPHLLITDIRMPQLDGLSMLDALKKHVPDMKIIILSGYDDFEYAQGAIEKGAFSYLLKPLRKNQLLEKIEAATKLIRENLSHAERQETLTLLAKEKYLLDLLKGTEKIHTKEDINTHLFPLSSVREFYEVMLIDCQEMPPSISPSLSLSTSLTPYLEKEGMEPLIPYESNKFIILLRGSCGSHLKQKRHKLIDFLNLNIGDFLAIGVSSISDNICLLNTLFEQALYALNETFYSSDNIVVFDKSTAPSYSEVIDARPYMEAILNHVKELNEPAATLQINGFFNYLVTQKKCPSNQIYIETISLLVYLKNLAYSFNLKESSFFSYDIYRVTYLRKHYKNYHELKSWVLTCTLELIHQLKATKTTSTDFLIEQIKAYVQEQNGLITREQTAQHFHIHASYLSRIFKQVTGISFIDYVTLVKLDRGKLLLLNSTLQIQEIAEELGYNNAQYFSTVFEKYVGLSPTRFRKQTKSH</sequence>
<evidence type="ECO:0000313" key="1">
    <source>
        <dbReference type="EMBL" id="PHV69260.1"/>
    </source>
</evidence>
<protein>
    <submittedName>
        <fullName evidence="1">Uncharacterized protein</fullName>
    </submittedName>
</protein>
<comment type="caution">
    <text evidence="1">The sequence shown here is derived from an EMBL/GenBank/DDBJ whole genome shotgun (WGS) entry which is preliminary data.</text>
</comment>
<proteinExistence type="predicted"/>
<gene>
    <name evidence="1" type="ORF">CS063_16760</name>
</gene>